<dbReference type="AlphaFoldDB" id="A0A3L6SAA9"/>
<dbReference type="GO" id="GO:0008757">
    <property type="term" value="F:S-adenosylmethionine-dependent methyltransferase activity"/>
    <property type="evidence" value="ECO:0007669"/>
    <property type="project" value="InterPro"/>
</dbReference>
<dbReference type="Pfam" id="PF05724">
    <property type="entry name" value="TPMT"/>
    <property type="match status" value="1"/>
</dbReference>
<evidence type="ECO:0000256" key="1">
    <source>
        <dbReference type="ARBA" id="ARBA00022553"/>
    </source>
</evidence>
<keyword evidence="1" id="KW-0597">Phosphoprotein</keyword>
<dbReference type="InterPro" id="IPR008854">
    <property type="entry name" value="TPMT"/>
</dbReference>
<keyword evidence="4" id="KW-0949">S-adenosyl-L-methionine</keyword>
<dbReference type="EMBL" id="PQIB02000005">
    <property type="protein sequence ID" value="RLN16836.1"/>
    <property type="molecule type" value="Genomic_DNA"/>
</dbReference>
<dbReference type="STRING" id="4540.A0A3L6SAA9"/>
<dbReference type="Gene3D" id="3.40.50.150">
    <property type="entry name" value="Vaccinia Virus protein VP39"/>
    <property type="match status" value="1"/>
</dbReference>
<proteinExistence type="predicted"/>
<keyword evidence="2 5" id="KW-0489">Methyltransferase</keyword>
<dbReference type="Proteomes" id="UP000275267">
    <property type="component" value="Unassembled WGS sequence"/>
</dbReference>
<organism evidence="5 6">
    <name type="scientific">Panicum miliaceum</name>
    <name type="common">Proso millet</name>
    <name type="synonym">Broomcorn millet</name>
    <dbReference type="NCBI Taxonomy" id="4540"/>
    <lineage>
        <taxon>Eukaryota</taxon>
        <taxon>Viridiplantae</taxon>
        <taxon>Streptophyta</taxon>
        <taxon>Embryophyta</taxon>
        <taxon>Tracheophyta</taxon>
        <taxon>Spermatophyta</taxon>
        <taxon>Magnoliopsida</taxon>
        <taxon>Liliopsida</taxon>
        <taxon>Poales</taxon>
        <taxon>Poaceae</taxon>
        <taxon>PACMAD clade</taxon>
        <taxon>Panicoideae</taxon>
        <taxon>Panicodae</taxon>
        <taxon>Paniceae</taxon>
        <taxon>Panicinae</taxon>
        <taxon>Panicum</taxon>
        <taxon>Panicum sect. Panicum</taxon>
    </lineage>
</organism>
<evidence type="ECO:0000313" key="5">
    <source>
        <dbReference type="EMBL" id="RLN16836.1"/>
    </source>
</evidence>
<comment type="caution">
    <text evidence="5">The sequence shown here is derived from an EMBL/GenBank/DDBJ whole genome shotgun (WGS) entry which is preliminary data.</text>
</comment>
<keyword evidence="6" id="KW-1185">Reference proteome</keyword>
<dbReference type="SUPFAM" id="SSF53335">
    <property type="entry name" value="S-adenosyl-L-methionine-dependent methyltransferases"/>
    <property type="match status" value="1"/>
</dbReference>
<dbReference type="InterPro" id="IPR029063">
    <property type="entry name" value="SAM-dependent_MTases_sf"/>
</dbReference>
<dbReference type="PANTHER" id="PTHR32183">
    <property type="match status" value="1"/>
</dbReference>
<evidence type="ECO:0000313" key="6">
    <source>
        <dbReference type="Proteomes" id="UP000275267"/>
    </source>
</evidence>
<evidence type="ECO:0000256" key="2">
    <source>
        <dbReference type="ARBA" id="ARBA00022603"/>
    </source>
</evidence>
<dbReference type="GO" id="GO:0032259">
    <property type="term" value="P:methylation"/>
    <property type="evidence" value="ECO:0007669"/>
    <property type="project" value="UniProtKB-KW"/>
</dbReference>
<reference evidence="6" key="1">
    <citation type="journal article" date="2019" name="Nat. Commun.">
        <title>The genome of broomcorn millet.</title>
        <authorList>
            <person name="Zou C."/>
            <person name="Miki D."/>
            <person name="Li D."/>
            <person name="Tang Q."/>
            <person name="Xiao L."/>
            <person name="Rajput S."/>
            <person name="Deng P."/>
            <person name="Jia W."/>
            <person name="Huang R."/>
            <person name="Zhang M."/>
            <person name="Sun Y."/>
            <person name="Hu J."/>
            <person name="Fu X."/>
            <person name="Schnable P.S."/>
            <person name="Li F."/>
            <person name="Zhang H."/>
            <person name="Feng B."/>
            <person name="Zhu X."/>
            <person name="Liu R."/>
            <person name="Schnable J.C."/>
            <person name="Zhu J.-K."/>
            <person name="Zhang H."/>
        </authorList>
    </citation>
    <scope>NUCLEOTIDE SEQUENCE [LARGE SCALE GENOMIC DNA]</scope>
</reference>
<dbReference type="CDD" id="cd02440">
    <property type="entry name" value="AdoMet_MTases"/>
    <property type="match status" value="1"/>
</dbReference>
<gene>
    <name evidence="5" type="ORF">C2845_PM02G41830</name>
</gene>
<dbReference type="OrthoDB" id="276151at2759"/>
<accession>A0A3L6SAA9</accession>
<dbReference type="PROSITE" id="PS51585">
    <property type="entry name" value="SAM_MT_TPMT"/>
    <property type="match status" value="1"/>
</dbReference>
<evidence type="ECO:0000256" key="3">
    <source>
        <dbReference type="ARBA" id="ARBA00022679"/>
    </source>
</evidence>
<evidence type="ECO:0000256" key="4">
    <source>
        <dbReference type="ARBA" id="ARBA00022691"/>
    </source>
</evidence>
<sequence>MASTAVAGGQVLDASNPAVARVRQLICGPEYSQGTSLLAICASSMQTISDYSCADGWSRCWEEGVTPWDLGQPTPAVVQLAKSGTLPSGDAATVLVPGCGAGYDVVALSGPGRFVVGLDICESAVAKAKQWSAADGSLFAFVAADFFTWEPPELFDLIFDYTFFCAFHPSMRPAWAKRMADLLKPNGELITLMYLAEGQEAGPPFNTTVLDYEEVLKPLGFVITCIQDNDVAVKPRQGMEKIARWKRMANPNTLNSAE</sequence>
<protein>
    <submittedName>
        <fullName evidence="5">Thiol methyltransferase 2</fullName>
    </submittedName>
</protein>
<name>A0A3L6SAA9_PANMI</name>
<dbReference type="PANTHER" id="PTHR32183:SF12">
    <property type="entry name" value="OS03G0843800 PROTEIN"/>
    <property type="match status" value="1"/>
</dbReference>
<keyword evidence="3" id="KW-0808">Transferase</keyword>